<evidence type="ECO:0000256" key="3">
    <source>
        <dbReference type="ARBA" id="ARBA00022475"/>
    </source>
</evidence>
<evidence type="ECO:0000256" key="7">
    <source>
        <dbReference type="RuleBase" id="RU363032"/>
    </source>
</evidence>
<dbReference type="GO" id="GO:0055085">
    <property type="term" value="P:transmembrane transport"/>
    <property type="evidence" value="ECO:0007669"/>
    <property type="project" value="InterPro"/>
</dbReference>
<keyword evidence="3" id="KW-1003">Cell membrane</keyword>
<dbReference type="SUPFAM" id="SSF161098">
    <property type="entry name" value="MetI-like"/>
    <property type="match status" value="1"/>
</dbReference>
<dbReference type="InterPro" id="IPR000515">
    <property type="entry name" value="MetI-like"/>
</dbReference>
<dbReference type="Gene3D" id="1.10.3720.10">
    <property type="entry name" value="MetI-like"/>
    <property type="match status" value="1"/>
</dbReference>
<evidence type="ECO:0000313" key="9">
    <source>
        <dbReference type="EMBL" id="OMD21527.1"/>
    </source>
</evidence>
<keyword evidence="6 7" id="KW-0472">Membrane</keyword>
<dbReference type="Proteomes" id="UP000187465">
    <property type="component" value="Unassembled WGS sequence"/>
</dbReference>
<evidence type="ECO:0000256" key="5">
    <source>
        <dbReference type="ARBA" id="ARBA00022989"/>
    </source>
</evidence>
<feature type="domain" description="ABC transmembrane type-1" evidence="8">
    <location>
        <begin position="72"/>
        <end position="286"/>
    </location>
</feature>
<dbReference type="EMBL" id="MKQP01000078">
    <property type="protein sequence ID" value="OMD21527.1"/>
    <property type="molecule type" value="Genomic_DNA"/>
</dbReference>
<keyword evidence="4 7" id="KW-0812">Transmembrane</keyword>
<proteinExistence type="inferred from homology"/>
<accession>A0A1R0WUB3</accession>
<feature type="transmembrane region" description="Helical" evidence="7">
    <location>
        <begin position="264"/>
        <end position="286"/>
    </location>
</feature>
<evidence type="ECO:0000256" key="4">
    <source>
        <dbReference type="ARBA" id="ARBA00022692"/>
    </source>
</evidence>
<feature type="transmembrane region" description="Helical" evidence="7">
    <location>
        <begin position="76"/>
        <end position="98"/>
    </location>
</feature>
<comment type="subcellular location">
    <subcellularLocation>
        <location evidence="1 7">Cell membrane</location>
        <topology evidence="1 7">Multi-pass membrane protein</topology>
    </subcellularLocation>
</comment>
<evidence type="ECO:0000259" key="8">
    <source>
        <dbReference type="PROSITE" id="PS50928"/>
    </source>
</evidence>
<sequence length="299" mass="33713">MHQVFGNKKAIAVFVVPALILYILVGFLPILQSMYYSLLDWDGIQPAKFIGLASYKDLFFTDTYGMDFNHSILNTLYLAVLSVFMQLPIALVLALVLARGVWGEKLYRTLYFIPVLVSSSVIGVMFLKIYQPEYGLLNTILNQLGLSSWTHDWLTESGTALISVMIPIVWQYIGYHMLLMYAAIKGIPEDLYEAAKIDGASSIRTAFSITIPLISPILKVCVIFAVLGSLKFFDLVFIMTNGYPTPETSVPSTLMYSSIFNRNMYGYGSAMAVFMVVECLFFYLVLQKLIRTYDDKEES</sequence>
<comment type="caution">
    <text evidence="9">The sequence shown here is derived from an EMBL/GenBank/DDBJ whole genome shotgun (WGS) entry which is preliminary data.</text>
</comment>
<feature type="transmembrane region" description="Helical" evidence="7">
    <location>
        <begin position="160"/>
        <end position="184"/>
    </location>
</feature>
<dbReference type="RefSeq" id="WP_036677901.1">
    <property type="nucleotide sequence ID" value="NZ_JARLKA010000030.1"/>
</dbReference>
<evidence type="ECO:0000256" key="1">
    <source>
        <dbReference type="ARBA" id="ARBA00004651"/>
    </source>
</evidence>
<dbReference type="CDD" id="cd06261">
    <property type="entry name" value="TM_PBP2"/>
    <property type="match status" value="1"/>
</dbReference>
<dbReference type="InterPro" id="IPR035906">
    <property type="entry name" value="MetI-like_sf"/>
</dbReference>
<keyword evidence="2 7" id="KW-0813">Transport</keyword>
<dbReference type="PROSITE" id="PS50928">
    <property type="entry name" value="ABC_TM1"/>
    <property type="match status" value="1"/>
</dbReference>
<dbReference type="GO" id="GO:0005886">
    <property type="term" value="C:plasma membrane"/>
    <property type="evidence" value="ECO:0007669"/>
    <property type="project" value="UniProtKB-SubCell"/>
</dbReference>
<feature type="transmembrane region" description="Helical" evidence="7">
    <location>
        <begin position="110"/>
        <end position="130"/>
    </location>
</feature>
<feature type="transmembrane region" description="Helical" evidence="7">
    <location>
        <begin position="12"/>
        <end position="31"/>
    </location>
</feature>
<feature type="transmembrane region" description="Helical" evidence="7">
    <location>
        <begin position="205"/>
        <end position="227"/>
    </location>
</feature>
<dbReference type="InterPro" id="IPR051393">
    <property type="entry name" value="ABC_transporter_permease"/>
</dbReference>
<evidence type="ECO:0000256" key="6">
    <source>
        <dbReference type="ARBA" id="ARBA00023136"/>
    </source>
</evidence>
<comment type="similarity">
    <text evidence="7">Belongs to the binding-protein-dependent transport system permease family.</text>
</comment>
<reference evidence="9 10" key="1">
    <citation type="submission" date="2016-10" db="EMBL/GenBank/DDBJ databases">
        <title>Paenibacillus species isolates.</title>
        <authorList>
            <person name="Beno S.M."/>
        </authorList>
    </citation>
    <scope>NUCLEOTIDE SEQUENCE [LARGE SCALE GENOMIC DNA]</scope>
    <source>
        <strain evidence="9 10">FSL H7-0604</strain>
    </source>
</reference>
<gene>
    <name evidence="9" type="ORF">BJP51_07855</name>
</gene>
<evidence type="ECO:0000256" key="2">
    <source>
        <dbReference type="ARBA" id="ARBA00022448"/>
    </source>
</evidence>
<dbReference type="PANTHER" id="PTHR30193:SF41">
    <property type="entry name" value="DIACETYLCHITOBIOSE UPTAKE SYSTEM PERMEASE PROTEIN NGCF"/>
    <property type="match status" value="1"/>
</dbReference>
<dbReference type="PANTHER" id="PTHR30193">
    <property type="entry name" value="ABC TRANSPORTER PERMEASE PROTEIN"/>
    <property type="match status" value="1"/>
</dbReference>
<organism evidence="9 10">
    <name type="scientific">Paenibacillus odorifer</name>
    <dbReference type="NCBI Taxonomy" id="189426"/>
    <lineage>
        <taxon>Bacteria</taxon>
        <taxon>Bacillati</taxon>
        <taxon>Bacillota</taxon>
        <taxon>Bacilli</taxon>
        <taxon>Bacillales</taxon>
        <taxon>Paenibacillaceae</taxon>
        <taxon>Paenibacillus</taxon>
    </lineage>
</organism>
<protein>
    <submittedName>
        <fullName evidence="9">ABC transporter permease</fullName>
    </submittedName>
</protein>
<name>A0A1R0WUB3_9BACL</name>
<keyword evidence="5 7" id="KW-1133">Transmembrane helix</keyword>
<evidence type="ECO:0000313" key="10">
    <source>
        <dbReference type="Proteomes" id="UP000187465"/>
    </source>
</evidence>
<dbReference type="AlphaFoldDB" id="A0A1R0WUB3"/>
<dbReference type="Pfam" id="PF00528">
    <property type="entry name" value="BPD_transp_1"/>
    <property type="match status" value="1"/>
</dbReference>